<organism evidence="2 3">
    <name type="scientific">Candidatus Accumulibacter adjunctus</name>
    <dbReference type="NCBI Taxonomy" id="1454001"/>
    <lineage>
        <taxon>Bacteria</taxon>
        <taxon>Pseudomonadati</taxon>
        <taxon>Pseudomonadota</taxon>
        <taxon>Betaproteobacteria</taxon>
        <taxon>Candidatus Accumulibacter</taxon>
    </lineage>
</organism>
<dbReference type="Pfam" id="PF03435">
    <property type="entry name" value="Sacchrp_dh_NADP"/>
    <property type="match status" value="1"/>
</dbReference>
<dbReference type="GO" id="GO:0007165">
    <property type="term" value="P:signal transduction"/>
    <property type="evidence" value="ECO:0007669"/>
    <property type="project" value="InterPro"/>
</dbReference>
<reference evidence="2" key="1">
    <citation type="submission" date="2014-02" db="EMBL/GenBank/DDBJ databases">
        <title>Expanding our view of genomic diversity in Candidatus Accumulibacter clades.</title>
        <authorList>
            <person name="Skennerton C.T."/>
            <person name="Barr J.J."/>
            <person name="Slater F.R."/>
            <person name="Bond P.L."/>
            <person name="Tyson G.W."/>
        </authorList>
    </citation>
    <scope>NUCLEOTIDE SEQUENCE [LARGE SCALE GENOMIC DNA]</scope>
</reference>
<dbReference type="InterPro" id="IPR032095">
    <property type="entry name" value="Sacchrp_dh-like_C"/>
</dbReference>
<dbReference type="GO" id="GO:0047296">
    <property type="term" value="F:homospermidine synthase activity"/>
    <property type="evidence" value="ECO:0007669"/>
    <property type="project" value="UniProtKB-EC"/>
</dbReference>
<gene>
    <name evidence="2" type="primary">hss</name>
    <name evidence="2" type="ORF">AW08_02666</name>
</gene>
<dbReference type="Pfam" id="PF16653">
    <property type="entry name" value="Sacchrp_dh_C"/>
    <property type="match status" value="1"/>
</dbReference>
<dbReference type="EMBL" id="JFAX01000016">
    <property type="protein sequence ID" value="EXI66310.1"/>
    <property type="molecule type" value="Genomic_DNA"/>
</dbReference>
<dbReference type="STRING" id="1454001.AW08_02666"/>
<name>A0A011NPB7_9PROT</name>
<keyword evidence="3" id="KW-1185">Reference proteome</keyword>
<evidence type="ECO:0000259" key="1">
    <source>
        <dbReference type="PROSITE" id="PS50017"/>
    </source>
</evidence>
<accession>A0A011NPB7</accession>
<dbReference type="AlphaFoldDB" id="A0A011NPB7"/>
<dbReference type="EC" id="2.5.1.44" evidence="2"/>
<comment type="caution">
    <text evidence="2">The sequence shown here is derived from an EMBL/GenBank/DDBJ whole genome shotgun (WGS) entry which is preliminary data.</text>
</comment>
<evidence type="ECO:0000313" key="2">
    <source>
        <dbReference type="EMBL" id="EXI66310.1"/>
    </source>
</evidence>
<feature type="domain" description="Death" evidence="1">
    <location>
        <begin position="189"/>
        <end position="226"/>
    </location>
</feature>
<keyword evidence="2" id="KW-0808">Transferase</keyword>
<protein>
    <submittedName>
        <fullName evidence="2">Homospermidine synthase</fullName>
        <ecNumber evidence="2">2.5.1.44</ecNumber>
    </submittedName>
</protein>
<dbReference type="PROSITE" id="PS50017">
    <property type="entry name" value="DEATH_DOMAIN"/>
    <property type="match status" value="1"/>
</dbReference>
<dbReference type="Gene3D" id="3.30.360.30">
    <property type="entry name" value="homospermidine synthase like"/>
    <property type="match status" value="1"/>
</dbReference>
<dbReference type="Gene3D" id="3.40.50.720">
    <property type="entry name" value="NAD(P)-binding Rossmann-like Domain"/>
    <property type="match status" value="1"/>
</dbReference>
<dbReference type="InterPro" id="IPR000488">
    <property type="entry name" value="Death_dom"/>
</dbReference>
<proteinExistence type="predicted"/>
<dbReference type="Proteomes" id="UP000020218">
    <property type="component" value="Unassembled WGS sequence"/>
</dbReference>
<evidence type="ECO:0000313" key="3">
    <source>
        <dbReference type="Proteomes" id="UP000020218"/>
    </source>
</evidence>
<sequence length="473" mass="51714">MSGHRRHLDFPGRLVLVGFGCIGQGLLPLIQRHIGIDPARITVVAADAAGAAVARQAGVRLLTHVLQPQNYRQILEPLLGRGDFLVNVAVDVSSLALIGYARSRGALYLDTSIEPWRGGYDDPALALAARTNYALREQALALRSDSPQQPTAVLTHGANPGLVSHFVKRALLDLAAETGLAIATPRQRADWAELARRLGVRTIHIAERDTQVSALRRQADEFVNTWSVDGFISEAQQPCEIGWGSHERRLPEDGCRHGSGSRAAIYLRRAGCATRVRSWTPGGGPFHGFAITHGESISIADYLSVGRGEAPSYRPTVHYAYQPCDDALLSLHDFSARNYRPPQRKRILLDDILPGGIDELGVLLAGHARNAYWFGSQLAIDEARCLAPHNSATTLQVCAAALAAMIWAIENPARGIVEPDEMDFERVLQVCLPYLGRVIGAYTGWTPLHGRGHLFPEELDESDPWQFSNVRVL</sequence>
<dbReference type="InterPro" id="IPR005097">
    <property type="entry name" value="Sacchrp_dh_NADP-bd"/>
</dbReference>
<dbReference type="PATRIC" id="fig|1454001.3.peg.2716"/>
<dbReference type="InterPro" id="IPR023181">
    <property type="entry name" value="Homospermid_syn-like_C"/>
</dbReference>